<proteinExistence type="predicted"/>
<reference evidence="1" key="1">
    <citation type="submission" date="2014-09" db="EMBL/GenBank/DDBJ databases">
        <authorList>
            <person name="Magalhaes I.L.F."/>
            <person name="Oliveira U."/>
            <person name="Santos F.R."/>
            <person name="Vidigal T.H.D.A."/>
            <person name="Brescovit A.D."/>
            <person name="Santos A.J."/>
        </authorList>
    </citation>
    <scope>NUCLEOTIDE SEQUENCE</scope>
    <source>
        <tissue evidence="1">Shoot tissue taken approximately 20 cm above the soil surface</tissue>
    </source>
</reference>
<dbReference type="EMBL" id="GBRH01244864">
    <property type="protein sequence ID" value="JAD53031.1"/>
    <property type="molecule type" value="Transcribed_RNA"/>
</dbReference>
<accession>A0A0A9APH8</accession>
<reference evidence="1" key="2">
    <citation type="journal article" date="2015" name="Data Brief">
        <title>Shoot transcriptome of the giant reed, Arundo donax.</title>
        <authorList>
            <person name="Barrero R.A."/>
            <person name="Guerrero F.D."/>
            <person name="Moolhuijzen P."/>
            <person name="Goolsby J.A."/>
            <person name="Tidwell J."/>
            <person name="Bellgard S.E."/>
            <person name="Bellgard M.I."/>
        </authorList>
    </citation>
    <scope>NUCLEOTIDE SEQUENCE</scope>
    <source>
        <tissue evidence="1">Shoot tissue taken approximately 20 cm above the soil surface</tissue>
    </source>
</reference>
<name>A0A0A9APH8_ARUDO</name>
<evidence type="ECO:0000313" key="1">
    <source>
        <dbReference type="EMBL" id="JAD53031.1"/>
    </source>
</evidence>
<organism evidence="1">
    <name type="scientific">Arundo donax</name>
    <name type="common">Giant reed</name>
    <name type="synonym">Donax arundinaceus</name>
    <dbReference type="NCBI Taxonomy" id="35708"/>
    <lineage>
        <taxon>Eukaryota</taxon>
        <taxon>Viridiplantae</taxon>
        <taxon>Streptophyta</taxon>
        <taxon>Embryophyta</taxon>
        <taxon>Tracheophyta</taxon>
        <taxon>Spermatophyta</taxon>
        <taxon>Magnoliopsida</taxon>
        <taxon>Liliopsida</taxon>
        <taxon>Poales</taxon>
        <taxon>Poaceae</taxon>
        <taxon>PACMAD clade</taxon>
        <taxon>Arundinoideae</taxon>
        <taxon>Arundineae</taxon>
        <taxon>Arundo</taxon>
    </lineage>
</organism>
<dbReference type="AlphaFoldDB" id="A0A0A9APH8"/>
<protein>
    <submittedName>
        <fullName evidence="1">Uncharacterized protein</fullName>
    </submittedName>
</protein>
<sequence>MSSKCWIGLFVEIKAAHLSLMVFLADGIFQNKPGGGGSHSV</sequence>